<dbReference type="InterPro" id="IPR003825">
    <property type="entry name" value="Colicin-V_CvpA"/>
</dbReference>
<dbReference type="Proteomes" id="UP000198718">
    <property type="component" value="Unassembled WGS sequence"/>
</dbReference>
<keyword evidence="4 5" id="KW-0472">Membrane</keyword>
<dbReference type="OrthoDB" id="1954570at2"/>
<evidence type="ECO:0000313" key="7">
    <source>
        <dbReference type="Proteomes" id="UP000198718"/>
    </source>
</evidence>
<dbReference type="GO" id="GO:0016020">
    <property type="term" value="C:membrane"/>
    <property type="evidence" value="ECO:0007669"/>
    <property type="project" value="UniProtKB-SubCell"/>
</dbReference>
<accession>A0A1G9HPP5</accession>
<dbReference type="EMBL" id="FNFP01000009">
    <property type="protein sequence ID" value="SDL14951.1"/>
    <property type="molecule type" value="Genomic_DNA"/>
</dbReference>
<dbReference type="RefSeq" id="WP_090554528.1">
    <property type="nucleotide sequence ID" value="NZ_FNFP01000009.1"/>
</dbReference>
<organism evidence="6 7">
    <name type="scientific">Natronincola ferrireducens</name>
    <dbReference type="NCBI Taxonomy" id="393762"/>
    <lineage>
        <taxon>Bacteria</taxon>
        <taxon>Bacillati</taxon>
        <taxon>Bacillota</taxon>
        <taxon>Clostridia</taxon>
        <taxon>Peptostreptococcales</taxon>
        <taxon>Natronincolaceae</taxon>
        <taxon>Natronincola</taxon>
    </lineage>
</organism>
<evidence type="ECO:0000256" key="3">
    <source>
        <dbReference type="ARBA" id="ARBA00022989"/>
    </source>
</evidence>
<dbReference type="PANTHER" id="PTHR37306:SF1">
    <property type="entry name" value="COLICIN V PRODUCTION PROTEIN"/>
    <property type="match status" value="1"/>
</dbReference>
<keyword evidence="3 5" id="KW-1133">Transmembrane helix</keyword>
<dbReference type="AlphaFoldDB" id="A0A1G9HPP5"/>
<evidence type="ECO:0000256" key="4">
    <source>
        <dbReference type="ARBA" id="ARBA00023136"/>
    </source>
</evidence>
<evidence type="ECO:0000256" key="2">
    <source>
        <dbReference type="ARBA" id="ARBA00022692"/>
    </source>
</evidence>
<comment type="subcellular location">
    <subcellularLocation>
        <location evidence="1">Membrane</location>
        <topology evidence="1">Multi-pass membrane protein</topology>
    </subcellularLocation>
</comment>
<proteinExistence type="predicted"/>
<feature type="transmembrane region" description="Helical" evidence="5">
    <location>
        <begin position="134"/>
        <end position="160"/>
    </location>
</feature>
<keyword evidence="7" id="KW-1185">Reference proteome</keyword>
<feature type="transmembrane region" description="Helical" evidence="5">
    <location>
        <begin position="180"/>
        <end position="201"/>
    </location>
</feature>
<feature type="transmembrane region" description="Helical" evidence="5">
    <location>
        <begin position="24"/>
        <end position="45"/>
    </location>
</feature>
<evidence type="ECO:0000313" key="6">
    <source>
        <dbReference type="EMBL" id="SDL14951.1"/>
    </source>
</evidence>
<gene>
    <name evidence="6" type="ORF">SAMN05660472_02703</name>
</gene>
<keyword evidence="2 5" id="KW-0812">Transmembrane</keyword>
<evidence type="ECO:0000256" key="1">
    <source>
        <dbReference type="ARBA" id="ARBA00004141"/>
    </source>
</evidence>
<sequence>MNIFDFFIITVMILSGISGYKKGLILTTFSLGSYIIAFITARLYYPQLAHWIRDNNFMIEGIKGFIQKNIETSLPTTGVLDKTPQSLGGLQEMEGWGIPGFLQDYLIKQVDIQTYADQAMDTIIGEMQQALVNFFINIISMVILFIVVRTLILLIGHLIHSIFEIPVLHTVNNVGGGVVGLIRGMVFIFIAVLIMIPIAMTNLQGKIAVGLEGSRLLSIFSHYLLTYILSWL</sequence>
<reference evidence="6 7" key="1">
    <citation type="submission" date="2016-10" db="EMBL/GenBank/DDBJ databases">
        <authorList>
            <person name="de Groot N.N."/>
        </authorList>
    </citation>
    <scope>NUCLEOTIDE SEQUENCE [LARGE SCALE GENOMIC DNA]</scope>
    <source>
        <strain evidence="6 7">DSM 18346</strain>
    </source>
</reference>
<protein>
    <submittedName>
        <fullName evidence="6">Colicin V production protein</fullName>
    </submittedName>
</protein>
<dbReference type="GO" id="GO:0009403">
    <property type="term" value="P:toxin biosynthetic process"/>
    <property type="evidence" value="ECO:0007669"/>
    <property type="project" value="InterPro"/>
</dbReference>
<name>A0A1G9HPP5_9FIRM</name>
<dbReference type="STRING" id="393762.SAMN05660472_02703"/>
<dbReference type="Pfam" id="PF02674">
    <property type="entry name" value="Colicin_V"/>
    <property type="match status" value="2"/>
</dbReference>
<dbReference type="PANTHER" id="PTHR37306">
    <property type="entry name" value="COLICIN V PRODUCTION PROTEIN"/>
    <property type="match status" value="1"/>
</dbReference>
<evidence type="ECO:0000256" key="5">
    <source>
        <dbReference type="SAM" id="Phobius"/>
    </source>
</evidence>